<evidence type="ECO:0000313" key="3">
    <source>
        <dbReference type="Proteomes" id="UP000188597"/>
    </source>
</evidence>
<gene>
    <name evidence="2" type="ORF">UN64_19985</name>
</gene>
<dbReference type="OrthoDB" id="9781005at2"/>
<dbReference type="InterPro" id="IPR012337">
    <property type="entry name" value="RNaseH-like_sf"/>
</dbReference>
<dbReference type="EMBL" id="MQMF01000041">
    <property type="protein sequence ID" value="OOE05594.1"/>
    <property type="molecule type" value="Genomic_DNA"/>
</dbReference>
<feature type="domain" description="Integrase catalytic" evidence="1">
    <location>
        <begin position="2"/>
        <end position="56"/>
    </location>
</feature>
<comment type="caution">
    <text evidence="2">The sequence shown here is derived from an EMBL/GenBank/DDBJ whole genome shotgun (WGS) entry which is preliminary data.</text>
</comment>
<dbReference type="Proteomes" id="UP000188597">
    <property type="component" value="Unassembled WGS sequence"/>
</dbReference>
<dbReference type="InterPro" id="IPR001584">
    <property type="entry name" value="Integrase_cat-core"/>
</dbReference>
<evidence type="ECO:0000259" key="1">
    <source>
        <dbReference type="Pfam" id="PF13683"/>
    </source>
</evidence>
<dbReference type="AlphaFoldDB" id="A0A1V3FVI9"/>
<organism evidence="2 3">
    <name type="scientific">Fictibacillus arsenicus</name>
    <dbReference type="NCBI Taxonomy" id="255247"/>
    <lineage>
        <taxon>Bacteria</taxon>
        <taxon>Bacillati</taxon>
        <taxon>Bacillota</taxon>
        <taxon>Bacilli</taxon>
        <taxon>Bacillales</taxon>
        <taxon>Fictibacillaceae</taxon>
        <taxon>Fictibacillus</taxon>
    </lineage>
</organism>
<dbReference type="GO" id="GO:0015074">
    <property type="term" value="P:DNA integration"/>
    <property type="evidence" value="ECO:0007669"/>
    <property type="project" value="InterPro"/>
</dbReference>
<proteinExistence type="predicted"/>
<accession>A0A1V3FVI9</accession>
<evidence type="ECO:0000313" key="2">
    <source>
        <dbReference type="EMBL" id="OOE05594.1"/>
    </source>
</evidence>
<reference evidence="2 3" key="1">
    <citation type="submission" date="2016-11" db="EMBL/GenBank/DDBJ databases">
        <authorList>
            <person name="Jaros S."/>
            <person name="Januszkiewicz K."/>
            <person name="Wedrychowicz H."/>
        </authorList>
    </citation>
    <scope>NUCLEOTIDE SEQUENCE [LARGE SCALE GENOMIC DNA]</scope>
    <source>
        <strain evidence="2 3">Con a/3</strain>
    </source>
</reference>
<name>A0A1V3FVI9_9BACL</name>
<protein>
    <submittedName>
        <fullName evidence="2">Transposase</fullName>
    </submittedName>
</protein>
<dbReference type="Pfam" id="PF13683">
    <property type="entry name" value="rve_3"/>
    <property type="match status" value="1"/>
</dbReference>
<dbReference type="SUPFAM" id="SSF53098">
    <property type="entry name" value="Ribonuclease H-like"/>
    <property type="match status" value="1"/>
</dbReference>
<sequence length="84" mass="9351">MAEALNSLFKAECIRNPVMRPKGGWASVRDVEIAVAEYVDWYNHRRLHGEIGHVPPAEFEAAHWASHKPVSYVGEQVPLGAGSR</sequence>